<feature type="compositionally biased region" description="Basic and acidic residues" evidence="1">
    <location>
        <begin position="39"/>
        <end position="63"/>
    </location>
</feature>
<feature type="region of interest" description="Disordered" evidence="1">
    <location>
        <begin position="172"/>
        <end position="196"/>
    </location>
</feature>
<feature type="compositionally biased region" description="Polar residues" evidence="1">
    <location>
        <begin position="87"/>
        <end position="97"/>
    </location>
</feature>
<dbReference type="EMBL" id="CAXITT010000080">
    <property type="protein sequence ID" value="CAL1531055.1"/>
    <property type="molecule type" value="Genomic_DNA"/>
</dbReference>
<proteinExistence type="predicted"/>
<keyword evidence="3" id="KW-1185">Reference proteome</keyword>
<feature type="region of interest" description="Disordered" evidence="1">
    <location>
        <begin position="85"/>
        <end position="107"/>
    </location>
</feature>
<organism evidence="2 3">
    <name type="scientific">Lymnaea stagnalis</name>
    <name type="common">Great pond snail</name>
    <name type="synonym">Helix stagnalis</name>
    <dbReference type="NCBI Taxonomy" id="6523"/>
    <lineage>
        <taxon>Eukaryota</taxon>
        <taxon>Metazoa</taxon>
        <taxon>Spiralia</taxon>
        <taxon>Lophotrochozoa</taxon>
        <taxon>Mollusca</taxon>
        <taxon>Gastropoda</taxon>
        <taxon>Heterobranchia</taxon>
        <taxon>Euthyneura</taxon>
        <taxon>Panpulmonata</taxon>
        <taxon>Hygrophila</taxon>
        <taxon>Lymnaeoidea</taxon>
        <taxon>Lymnaeidae</taxon>
        <taxon>Lymnaea</taxon>
    </lineage>
</organism>
<evidence type="ECO:0000313" key="3">
    <source>
        <dbReference type="Proteomes" id="UP001497497"/>
    </source>
</evidence>
<evidence type="ECO:0000256" key="1">
    <source>
        <dbReference type="SAM" id="MobiDB-lite"/>
    </source>
</evidence>
<dbReference type="AlphaFoldDB" id="A0AAV2HCL0"/>
<sequence>MSKRPVPDMQTADSSSDDDAPEELSATEVRKQSVSQLKTLKEAERRIKDEEKERRRKRNELFKTQKVKKNLDLSSRKLPQDILDAVSTKSNKGNQSDSIKKRLYDNEDNDVNERLLDSGLELEDYNSTSDFIPFGDASSSKLRAVTEDEVHKKKLSSAQAAFNFKNSRLYNQQTIPRESAQQRRARAAKRQANKIR</sequence>
<dbReference type="Proteomes" id="UP001497497">
    <property type="component" value="Unassembled WGS sequence"/>
</dbReference>
<evidence type="ECO:0000313" key="2">
    <source>
        <dbReference type="EMBL" id="CAL1531055.1"/>
    </source>
</evidence>
<reference evidence="2 3" key="1">
    <citation type="submission" date="2024-04" db="EMBL/GenBank/DDBJ databases">
        <authorList>
            <consortium name="Genoscope - CEA"/>
            <person name="William W."/>
        </authorList>
    </citation>
    <scope>NUCLEOTIDE SEQUENCE [LARGE SCALE GENOMIC DNA]</scope>
</reference>
<gene>
    <name evidence="2" type="ORF">GSLYS_00005180001</name>
</gene>
<feature type="region of interest" description="Disordered" evidence="1">
    <location>
        <begin position="1"/>
        <end position="63"/>
    </location>
</feature>
<accession>A0AAV2HCL0</accession>
<protein>
    <recommendedName>
        <fullName evidence="4">Nucleolar protein 7</fullName>
    </recommendedName>
</protein>
<evidence type="ECO:0008006" key="4">
    <source>
        <dbReference type="Google" id="ProtNLM"/>
    </source>
</evidence>
<feature type="compositionally biased region" description="Basic and acidic residues" evidence="1">
    <location>
        <begin position="98"/>
        <end position="107"/>
    </location>
</feature>
<feature type="compositionally biased region" description="Basic residues" evidence="1">
    <location>
        <begin position="183"/>
        <end position="196"/>
    </location>
</feature>
<name>A0AAV2HCL0_LYMST</name>
<comment type="caution">
    <text evidence="2">The sequence shown here is derived from an EMBL/GenBank/DDBJ whole genome shotgun (WGS) entry which is preliminary data.</text>
</comment>